<dbReference type="Gene3D" id="3.30.2350.10">
    <property type="entry name" value="Pseudouridine synthase"/>
    <property type="match status" value="1"/>
</dbReference>
<evidence type="ECO:0000313" key="4">
    <source>
        <dbReference type="EMBL" id="SFI15313.1"/>
    </source>
</evidence>
<dbReference type="CDD" id="cd02869">
    <property type="entry name" value="PseudoU_synth_RluA_like"/>
    <property type="match status" value="1"/>
</dbReference>
<keyword evidence="5" id="KW-1185">Reference proteome</keyword>
<keyword evidence="2" id="KW-0413">Isomerase</keyword>
<protein>
    <submittedName>
        <fullName evidence="4">23S rRNA pseudouridine1911/1915/1917 synthase</fullName>
    </submittedName>
</protein>
<evidence type="ECO:0000313" key="5">
    <source>
        <dbReference type="Proteomes" id="UP000199518"/>
    </source>
</evidence>
<name>A0A1I3FVQ7_9PLAN</name>
<comment type="similarity">
    <text evidence="1">Belongs to the pseudouridine synthase RluA family.</text>
</comment>
<dbReference type="InterPro" id="IPR050188">
    <property type="entry name" value="RluA_PseudoU_synthase"/>
</dbReference>
<dbReference type="PANTHER" id="PTHR21600">
    <property type="entry name" value="MITOCHONDRIAL RNA PSEUDOURIDINE SYNTHASE"/>
    <property type="match status" value="1"/>
</dbReference>
<gene>
    <name evidence="4" type="ORF">SAMN05421753_10652</name>
</gene>
<feature type="domain" description="Pseudouridine synthase RsuA/RluA-like" evidence="3">
    <location>
        <begin position="16"/>
        <end position="171"/>
    </location>
</feature>
<dbReference type="PANTHER" id="PTHR21600:SF83">
    <property type="entry name" value="PSEUDOURIDYLATE SYNTHASE RPUSD4, MITOCHONDRIAL"/>
    <property type="match status" value="1"/>
</dbReference>
<dbReference type="EMBL" id="FOQD01000006">
    <property type="protein sequence ID" value="SFI15313.1"/>
    <property type="molecule type" value="Genomic_DNA"/>
</dbReference>
<organism evidence="4 5">
    <name type="scientific">Planctomicrobium piriforme</name>
    <dbReference type="NCBI Taxonomy" id="1576369"/>
    <lineage>
        <taxon>Bacteria</taxon>
        <taxon>Pseudomonadati</taxon>
        <taxon>Planctomycetota</taxon>
        <taxon>Planctomycetia</taxon>
        <taxon>Planctomycetales</taxon>
        <taxon>Planctomycetaceae</taxon>
        <taxon>Planctomicrobium</taxon>
    </lineage>
</organism>
<dbReference type="InterPro" id="IPR020103">
    <property type="entry name" value="PsdUridine_synth_cat_dom_sf"/>
</dbReference>
<evidence type="ECO:0000256" key="2">
    <source>
        <dbReference type="ARBA" id="ARBA00023235"/>
    </source>
</evidence>
<evidence type="ECO:0000256" key="1">
    <source>
        <dbReference type="ARBA" id="ARBA00010876"/>
    </source>
</evidence>
<dbReference type="Pfam" id="PF00849">
    <property type="entry name" value="PseudoU_synth_2"/>
    <property type="match status" value="1"/>
</dbReference>
<dbReference type="Proteomes" id="UP000199518">
    <property type="component" value="Unassembled WGS sequence"/>
</dbReference>
<dbReference type="InterPro" id="IPR006145">
    <property type="entry name" value="PsdUridine_synth_RsuA/RluA"/>
</dbReference>
<evidence type="ECO:0000259" key="3">
    <source>
        <dbReference type="Pfam" id="PF00849"/>
    </source>
</evidence>
<reference evidence="5" key="1">
    <citation type="submission" date="2016-10" db="EMBL/GenBank/DDBJ databases">
        <authorList>
            <person name="Varghese N."/>
            <person name="Submissions S."/>
        </authorList>
    </citation>
    <scope>NUCLEOTIDE SEQUENCE [LARGE SCALE GENOMIC DNA]</scope>
    <source>
        <strain evidence="5">DSM 26348</strain>
    </source>
</reference>
<dbReference type="SUPFAM" id="SSF55120">
    <property type="entry name" value="Pseudouridine synthase"/>
    <property type="match status" value="1"/>
</dbReference>
<dbReference type="RefSeq" id="WP_245764560.1">
    <property type="nucleotide sequence ID" value="NZ_FOQD01000006.1"/>
</dbReference>
<dbReference type="GO" id="GO:0140098">
    <property type="term" value="F:catalytic activity, acting on RNA"/>
    <property type="evidence" value="ECO:0007669"/>
    <property type="project" value="UniProtKB-ARBA"/>
</dbReference>
<proteinExistence type="inferred from homology"/>
<sequence>MFELTDQDILCEDGAVIAVNKPHGVITQGAPRGVDSLVDLVKNYLKQKYQKPGNVYLGVPHRIDRPVSGIVVFSRNSKCAARLSEQFAKRQVQKIYHAVLERPPAEREGQLEDWIYRIPDHSRVEISSQSNTEAKYAQLSYKTLAVHQGRALVEVTLGTGRMHQIRIQFASRGCPIVGDEQYGSRGMFPGFFSGERLVAPIALHARRLTLQHPIRYEPLTIIAPLPAMWKRLGFSDEVSTRFQGG</sequence>
<dbReference type="AlphaFoldDB" id="A0A1I3FVQ7"/>
<accession>A0A1I3FVQ7</accession>
<dbReference type="GO" id="GO:0009982">
    <property type="term" value="F:pseudouridine synthase activity"/>
    <property type="evidence" value="ECO:0007669"/>
    <property type="project" value="InterPro"/>
</dbReference>
<dbReference type="GO" id="GO:0006396">
    <property type="term" value="P:RNA processing"/>
    <property type="evidence" value="ECO:0007669"/>
    <property type="project" value="UniProtKB-ARBA"/>
</dbReference>
<dbReference type="STRING" id="1576369.SAMN05421753_10652"/>
<dbReference type="GO" id="GO:0003723">
    <property type="term" value="F:RNA binding"/>
    <property type="evidence" value="ECO:0007669"/>
    <property type="project" value="InterPro"/>
</dbReference>
<dbReference type="GO" id="GO:0001522">
    <property type="term" value="P:pseudouridine synthesis"/>
    <property type="evidence" value="ECO:0007669"/>
    <property type="project" value="InterPro"/>
</dbReference>